<name>G5HB85_9BACT</name>
<evidence type="ECO:0008006" key="4">
    <source>
        <dbReference type="Google" id="ProtNLM"/>
    </source>
</evidence>
<dbReference type="PATRIC" id="fig|742725.3.peg.1999"/>
<keyword evidence="1" id="KW-1133">Transmembrane helix</keyword>
<protein>
    <recommendedName>
        <fullName evidence="4">Phage holin family protein</fullName>
    </recommendedName>
</protein>
<comment type="caution">
    <text evidence="2">The sequence shown here is derived from an EMBL/GenBank/DDBJ whole genome shotgun (WGS) entry which is preliminary data.</text>
</comment>
<dbReference type="Proteomes" id="UP000006008">
    <property type="component" value="Unassembled WGS sequence"/>
</dbReference>
<dbReference type="STRING" id="742725.HMPREF9450_01900"/>
<proteinExistence type="predicted"/>
<feature type="transmembrane region" description="Helical" evidence="1">
    <location>
        <begin position="39"/>
        <end position="64"/>
    </location>
</feature>
<keyword evidence="1" id="KW-0472">Membrane</keyword>
<reference evidence="2 3" key="1">
    <citation type="submission" date="2011-08" db="EMBL/GenBank/DDBJ databases">
        <title>The Genome Sequence of Alistipes indistinctus YIT 12060.</title>
        <authorList>
            <consortium name="The Broad Institute Genome Sequencing Platform"/>
            <person name="Earl A."/>
            <person name="Ward D."/>
            <person name="Feldgarden M."/>
            <person name="Gevers D."/>
            <person name="Morotomi M."/>
            <person name="Young S.K."/>
            <person name="Zeng Q."/>
            <person name="Gargeya S."/>
            <person name="Fitzgerald M."/>
            <person name="Haas B."/>
            <person name="Abouelleil A."/>
            <person name="Alvarado L."/>
            <person name="Arachchi H.M."/>
            <person name="Berlin A."/>
            <person name="Brown A."/>
            <person name="Chapman S.B."/>
            <person name="Chen Z."/>
            <person name="Dunbar C."/>
            <person name="Freedman E."/>
            <person name="Gearin G."/>
            <person name="Gellesch M."/>
            <person name="Goldberg J."/>
            <person name="Griggs A."/>
            <person name="Gujja S."/>
            <person name="Heiman D."/>
            <person name="Howarth C."/>
            <person name="Larson L."/>
            <person name="Lui A."/>
            <person name="MacDonald P.J.P."/>
            <person name="Montmayeur A."/>
            <person name="Murphy C."/>
            <person name="Neiman D."/>
            <person name="Pearson M."/>
            <person name="Priest M."/>
            <person name="Roberts A."/>
            <person name="Saif S."/>
            <person name="Shea T."/>
            <person name="Shenoy N."/>
            <person name="Sisk P."/>
            <person name="Stolte C."/>
            <person name="Sykes S."/>
            <person name="Wortman J."/>
            <person name="Nusbaum C."/>
            <person name="Birren B."/>
        </authorList>
    </citation>
    <scope>NUCLEOTIDE SEQUENCE [LARGE SCALE GENOMIC DNA]</scope>
    <source>
        <strain evidence="2 3">YIT 12060</strain>
    </source>
</reference>
<dbReference type="AlphaFoldDB" id="G5HB85"/>
<evidence type="ECO:0000313" key="3">
    <source>
        <dbReference type="Proteomes" id="UP000006008"/>
    </source>
</evidence>
<dbReference type="OrthoDB" id="1007648at2"/>
<sequence length="125" mass="13929">MDNHTSPGRIGQTAQDLKEYAALRVDSFRLSLIDNLSSFFNSLFGVFILIVLLGIATTFFAIALTWVLGIALGSMLLAIVLMGCLFVVFAIIVYALRRKLIINQTVRMLSGMVHDMSQKHSDYEK</sequence>
<keyword evidence="3" id="KW-1185">Reference proteome</keyword>
<dbReference type="GeneID" id="92815072"/>
<accession>G5HB85</accession>
<evidence type="ECO:0000313" key="2">
    <source>
        <dbReference type="EMBL" id="EHB91851.1"/>
    </source>
</evidence>
<dbReference type="HOGENOM" id="CLU_1987927_0_0_10"/>
<dbReference type="RefSeq" id="WP_009134706.1">
    <property type="nucleotide sequence ID" value="NZ_CP102250.1"/>
</dbReference>
<gene>
    <name evidence="2" type="ORF">HMPREF9450_01900</name>
</gene>
<evidence type="ECO:0000256" key="1">
    <source>
        <dbReference type="SAM" id="Phobius"/>
    </source>
</evidence>
<organism evidence="2 3">
    <name type="scientific">Alistipes indistinctus YIT 12060</name>
    <dbReference type="NCBI Taxonomy" id="742725"/>
    <lineage>
        <taxon>Bacteria</taxon>
        <taxon>Pseudomonadati</taxon>
        <taxon>Bacteroidota</taxon>
        <taxon>Bacteroidia</taxon>
        <taxon>Bacteroidales</taxon>
        <taxon>Rikenellaceae</taxon>
        <taxon>Alistipes</taxon>
    </lineage>
</organism>
<keyword evidence="1" id="KW-0812">Transmembrane</keyword>
<dbReference type="EMBL" id="ADLD01000013">
    <property type="protein sequence ID" value="EHB91851.1"/>
    <property type="molecule type" value="Genomic_DNA"/>
</dbReference>
<feature type="transmembrane region" description="Helical" evidence="1">
    <location>
        <begin position="70"/>
        <end position="96"/>
    </location>
</feature>